<proteinExistence type="predicted"/>
<name>A0ABP9BRH7_9FLAO</name>
<evidence type="ECO:0000313" key="3">
    <source>
        <dbReference type="Proteomes" id="UP001501433"/>
    </source>
</evidence>
<accession>A0ABP9BRH7</accession>
<dbReference type="InterPro" id="IPR004360">
    <property type="entry name" value="Glyas_Fos-R_dOase_dom"/>
</dbReference>
<dbReference type="Gene3D" id="3.10.180.10">
    <property type="entry name" value="2,3-Dihydroxybiphenyl 1,2-Dioxygenase, domain 1"/>
    <property type="match status" value="1"/>
</dbReference>
<organism evidence="2 3">
    <name type="scientific">Litoribaculum gwangyangense</name>
    <dbReference type="NCBI Taxonomy" id="1130722"/>
    <lineage>
        <taxon>Bacteria</taxon>
        <taxon>Pseudomonadati</taxon>
        <taxon>Bacteroidota</taxon>
        <taxon>Flavobacteriia</taxon>
        <taxon>Flavobacteriales</taxon>
        <taxon>Flavobacteriaceae</taxon>
        <taxon>Litoribaculum</taxon>
    </lineage>
</organism>
<dbReference type="PANTHER" id="PTHR39434">
    <property type="match status" value="1"/>
</dbReference>
<dbReference type="InterPro" id="IPR037523">
    <property type="entry name" value="VOC_core"/>
</dbReference>
<evidence type="ECO:0000313" key="2">
    <source>
        <dbReference type="EMBL" id="GAA4799054.1"/>
    </source>
</evidence>
<comment type="caution">
    <text evidence="2">The sequence shown here is derived from an EMBL/GenBank/DDBJ whole genome shotgun (WGS) entry which is preliminary data.</text>
</comment>
<sequence>MSINVSPFHLAIPVFNLNECRTFYRDVLGCEEGRSSDHWVDFNFFGHQLVIHYKPKSDEVLHTNPVDGKDVPVPHFGVVLPWDVFHAFAEDLKQKNIKFVIEPYIRFEGLVGEQATMFFYDPSGNALEFKAFKDMGQLFAK</sequence>
<dbReference type="CDD" id="cd08357">
    <property type="entry name" value="VOC_like"/>
    <property type="match status" value="1"/>
</dbReference>
<dbReference type="InterPro" id="IPR029068">
    <property type="entry name" value="Glyas_Bleomycin-R_OHBP_Dase"/>
</dbReference>
<dbReference type="SUPFAM" id="SSF54593">
    <property type="entry name" value="Glyoxalase/Bleomycin resistance protein/Dihydroxybiphenyl dioxygenase"/>
    <property type="match status" value="1"/>
</dbReference>
<dbReference type="EMBL" id="BAABJW010000001">
    <property type="protein sequence ID" value="GAA4799054.1"/>
    <property type="molecule type" value="Genomic_DNA"/>
</dbReference>
<reference evidence="3" key="1">
    <citation type="journal article" date="2019" name="Int. J. Syst. Evol. Microbiol.">
        <title>The Global Catalogue of Microorganisms (GCM) 10K type strain sequencing project: providing services to taxonomists for standard genome sequencing and annotation.</title>
        <authorList>
            <consortium name="The Broad Institute Genomics Platform"/>
            <consortium name="The Broad Institute Genome Sequencing Center for Infectious Disease"/>
            <person name="Wu L."/>
            <person name="Ma J."/>
        </authorList>
    </citation>
    <scope>NUCLEOTIDE SEQUENCE [LARGE SCALE GENOMIC DNA]</scope>
    <source>
        <strain evidence="3">JCM 18325</strain>
    </source>
</reference>
<dbReference type="PROSITE" id="PS51819">
    <property type="entry name" value="VOC"/>
    <property type="match status" value="1"/>
</dbReference>
<dbReference type="RefSeq" id="WP_345274917.1">
    <property type="nucleotide sequence ID" value="NZ_BAABJW010000001.1"/>
</dbReference>
<keyword evidence="3" id="KW-1185">Reference proteome</keyword>
<gene>
    <name evidence="2" type="ORF">GCM10023330_00370</name>
</gene>
<dbReference type="Proteomes" id="UP001501433">
    <property type="component" value="Unassembled WGS sequence"/>
</dbReference>
<evidence type="ECO:0000259" key="1">
    <source>
        <dbReference type="PROSITE" id="PS51819"/>
    </source>
</evidence>
<dbReference type="Pfam" id="PF00903">
    <property type="entry name" value="Glyoxalase"/>
    <property type="match status" value="1"/>
</dbReference>
<dbReference type="PANTHER" id="PTHR39434:SF1">
    <property type="entry name" value="VOC DOMAIN-CONTAINING PROTEIN"/>
    <property type="match status" value="1"/>
</dbReference>
<protein>
    <submittedName>
        <fullName evidence="2">VOC family protein</fullName>
    </submittedName>
</protein>
<feature type="domain" description="VOC" evidence="1">
    <location>
        <begin position="6"/>
        <end position="132"/>
    </location>
</feature>